<evidence type="ECO:0000313" key="12">
    <source>
        <dbReference type="EMBL" id="GHO55571.1"/>
    </source>
</evidence>
<evidence type="ECO:0000256" key="1">
    <source>
        <dbReference type="ARBA" id="ARBA00005091"/>
    </source>
</evidence>
<comment type="catalytic activity">
    <reaction evidence="8 10">
        <text>5-[(5-phospho-1-deoxy-D-ribulos-1-ylimino)methylamino]-1-(5-phospho-beta-D-ribosyl)imidazole-4-carboxamide + L-glutamine = D-erythro-1-(imidazol-4-yl)glycerol 3-phosphate + 5-amino-1-(5-phospho-beta-D-ribosyl)imidazole-4-carboxamide + L-glutamate + H(+)</text>
        <dbReference type="Rhea" id="RHEA:24793"/>
        <dbReference type="ChEBI" id="CHEBI:15378"/>
        <dbReference type="ChEBI" id="CHEBI:29985"/>
        <dbReference type="ChEBI" id="CHEBI:58278"/>
        <dbReference type="ChEBI" id="CHEBI:58359"/>
        <dbReference type="ChEBI" id="CHEBI:58475"/>
        <dbReference type="ChEBI" id="CHEBI:58525"/>
        <dbReference type="EC" id="4.3.2.10"/>
    </reaction>
</comment>
<feature type="active site" evidence="10">
    <location>
        <position position="184"/>
    </location>
</feature>
<keyword evidence="3 10" id="KW-0028">Amino-acid biosynthesis</keyword>
<evidence type="ECO:0000256" key="9">
    <source>
        <dbReference type="ARBA" id="ARBA00049534"/>
    </source>
</evidence>
<evidence type="ECO:0000259" key="11">
    <source>
        <dbReference type="Pfam" id="PF00117"/>
    </source>
</evidence>
<dbReference type="PANTHER" id="PTHR42701:SF1">
    <property type="entry name" value="IMIDAZOLE GLYCEROL PHOSPHATE SYNTHASE SUBUNIT HISH"/>
    <property type="match status" value="1"/>
</dbReference>
<evidence type="ECO:0000313" key="13">
    <source>
        <dbReference type="Proteomes" id="UP000654345"/>
    </source>
</evidence>
<keyword evidence="13" id="KW-1185">Reference proteome</keyword>
<dbReference type="EC" id="3.5.1.2" evidence="10"/>
<dbReference type="Gene3D" id="3.40.50.880">
    <property type="match status" value="1"/>
</dbReference>
<evidence type="ECO:0000256" key="5">
    <source>
        <dbReference type="ARBA" id="ARBA00022962"/>
    </source>
</evidence>
<dbReference type="PROSITE" id="PS51274">
    <property type="entry name" value="GATASE_COBBQ"/>
    <property type="match status" value="1"/>
</dbReference>
<dbReference type="PROSITE" id="PS51273">
    <property type="entry name" value="GATASE_TYPE_1"/>
    <property type="match status" value="1"/>
</dbReference>
<evidence type="ECO:0000256" key="2">
    <source>
        <dbReference type="ARBA" id="ARBA00011152"/>
    </source>
</evidence>
<evidence type="ECO:0000256" key="4">
    <source>
        <dbReference type="ARBA" id="ARBA00022801"/>
    </source>
</evidence>
<evidence type="ECO:0000256" key="7">
    <source>
        <dbReference type="ARBA" id="ARBA00023239"/>
    </source>
</evidence>
<evidence type="ECO:0000256" key="3">
    <source>
        <dbReference type="ARBA" id="ARBA00022605"/>
    </source>
</evidence>
<dbReference type="InterPro" id="IPR029062">
    <property type="entry name" value="Class_I_gatase-like"/>
</dbReference>
<evidence type="ECO:0000256" key="6">
    <source>
        <dbReference type="ARBA" id="ARBA00023102"/>
    </source>
</evidence>
<comment type="pathway">
    <text evidence="1 10">Amino-acid biosynthesis; L-histidine biosynthesis; L-histidine from 5-phospho-alpha-D-ribose 1-diphosphate: step 5/9.</text>
</comment>
<dbReference type="NCBIfam" id="TIGR01855">
    <property type="entry name" value="IMP_synth_hisH"/>
    <property type="match status" value="1"/>
</dbReference>
<gene>
    <name evidence="10 12" type="primary">hisH</name>
    <name evidence="12" type="ORF">KSB_40460</name>
</gene>
<dbReference type="InterPro" id="IPR017926">
    <property type="entry name" value="GATASE"/>
</dbReference>
<keyword evidence="6 10" id="KW-0368">Histidine biosynthesis</keyword>
<dbReference type="HAMAP" id="MF_00278">
    <property type="entry name" value="HisH"/>
    <property type="match status" value="1"/>
</dbReference>
<dbReference type="Proteomes" id="UP000654345">
    <property type="component" value="Unassembled WGS sequence"/>
</dbReference>
<comment type="caution">
    <text evidence="12">The sequence shown here is derived from an EMBL/GenBank/DDBJ whole genome shotgun (WGS) entry which is preliminary data.</text>
</comment>
<feature type="active site" evidence="10">
    <location>
        <position position="186"/>
    </location>
</feature>
<dbReference type="Pfam" id="PF00117">
    <property type="entry name" value="GATase"/>
    <property type="match status" value="1"/>
</dbReference>
<comment type="subunit">
    <text evidence="2 10">Heterodimer of HisH and HisF.</text>
</comment>
<dbReference type="PIRSF" id="PIRSF000495">
    <property type="entry name" value="Amidotransf_hisH"/>
    <property type="match status" value="1"/>
</dbReference>
<keyword evidence="5 10" id="KW-0315">Glutamine amidotransferase</keyword>
<dbReference type="SUPFAM" id="SSF52317">
    <property type="entry name" value="Class I glutamine amidotransferase-like"/>
    <property type="match status" value="1"/>
</dbReference>
<sequence length="206" mass="22560">MLFMIAIVDYGAGNIHSIAKALEHVGGEVRVTDEAAVVSRARAVVLPGVGSGGSAMKRMRERGLDDAIREATQAGKPFLGICLGMQLLSEHHDEGETAGLGLFPGEVRRIPYGPKIPHMGWNQVQPLREDLSIFAGIPNEAYFYFAHSYYVEPRDQAGVAGVTEYGSPYCTVIVTEQVWGTQFHPEKSGVVGLRMLKNFVDWTRRA</sequence>
<name>A0ABQ3US67_9CHLR</name>
<comment type="catalytic activity">
    <reaction evidence="9 10">
        <text>L-glutamine + H2O = L-glutamate + NH4(+)</text>
        <dbReference type="Rhea" id="RHEA:15889"/>
        <dbReference type="ChEBI" id="CHEBI:15377"/>
        <dbReference type="ChEBI" id="CHEBI:28938"/>
        <dbReference type="ChEBI" id="CHEBI:29985"/>
        <dbReference type="ChEBI" id="CHEBI:58359"/>
        <dbReference type="EC" id="3.5.1.2"/>
    </reaction>
</comment>
<dbReference type="PANTHER" id="PTHR42701">
    <property type="entry name" value="IMIDAZOLE GLYCEROL PHOSPHATE SYNTHASE SUBUNIT HISH"/>
    <property type="match status" value="1"/>
</dbReference>
<dbReference type="InterPro" id="IPR010139">
    <property type="entry name" value="Imidazole-glycPsynth_HisH"/>
</dbReference>
<evidence type="ECO:0000256" key="8">
    <source>
        <dbReference type="ARBA" id="ARBA00047838"/>
    </source>
</evidence>
<reference evidence="12 13" key="1">
    <citation type="journal article" date="2021" name="Int. J. Syst. Evol. Microbiol.">
        <title>Reticulibacter mediterranei gen. nov., sp. nov., within the new family Reticulibacteraceae fam. nov., and Ktedonospora formicarum gen. nov., sp. nov., Ktedonobacter robiniae sp. nov., Dictyobacter formicarum sp. nov. and Dictyobacter arantiisoli sp. nov., belonging to the class Ktedonobacteria.</title>
        <authorList>
            <person name="Yabe S."/>
            <person name="Zheng Y."/>
            <person name="Wang C.M."/>
            <person name="Sakai Y."/>
            <person name="Abe K."/>
            <person name="Yokota A."/>
            <person name="Donadio S."/>
            <person name="Cavaletti L."/>
            <person name="Monciardini P."/>
        </authorList>
    </citation>
    <scope>NUCLEOTIDE SEQUENCE [LARGE SCALE GENOMIC DNA]</scope>
    <source>
        <strain evidence="12 13">SOSP1-30</strain>
    </source>
</reference>
<evidence type="ECO:0000256" key="10">
    <source>
        <dbReference type="HAMAP-Rule" id="MF_00278"/>
    </source>
</evidence>
<keyword evidence="7 10" id="KW-0456">Lyase</keyword>
<proteinExistence type="inferred from homology"/>
<accession>A0ABQ3US67</accession>
<keyword evidence="10" id="KW-0963">Cytoplasm</keyword>
<dbReference type="EC" id="4.3.2.10" evidence="10"/>
<dbReference type="CDD" id="cd01748">
    <property type="entry name" value="GATase1_IGP_Synthase"/>
    <property type="match status" value="1"/>
</dbReference>
<dbReference type="EMBL" id="BNJG01000001">
    <property type="protein sequence ID" value="GHO55571.1"/>
    <property type="molecule type" value="Genomic_DNA"/>
</dbReference>
<feature type="active site" description="Nucleophile" evidence="10">
    <location>
        <position position="82"/>
    </location>
</feature>
<organism evidence="12 13">
    <name type="scientific">Ktedonobacter robiniae</name>
    <dbReference type="NCBI Taxonomy" id="2778365"/>
    <lineage>
        <taxon>Bacteria</taxon>
        <taxon>Bacillati</taxon>
        <taxon>Chloroflexota</taxon>
        <taxon>Ktedonobacteria</taxon>
        <taxon>Ktedonobacterales</taxon>
        <taxon>Ktedonobacteraceae</taxon>
        <taxon>Ktedonobacter</taxon>
    </lineage>
</organism>
<protein>
    <recommendedName>
        <fullName evidence="10">Imidazole glycerol phosphate synthase subunit HisH</fullName>
        <ecNumber evidence="10">4.3.2.10</ecNumber>
    </recommendedName>
    <alternativeName>
        <fullName evidence="10">IGP synthase glutaminase subunit</fullName>
        <ecNumber evidence="10">3.5.1.2</ecNumber>
    </alternativeName>
    <alternativeName>
        <fullName evidence="10">IGP synthase subunit HisH</fullName>
    </alternativeName>
    <alternativeName>
        <fullName evidence="10">ImGP synthase subunit HisH</fullName>
        <shortName evidence="10">IGPS subunit HisH</shortName>
    </alternativeName>
</protein>
<feature type="domain" description="Glutamine amidotransferase" evidence="11">
    <location>
        <begin position="7"/>
        <end position="200"/>
    </location>
</feature>
<comment type="function">
    <text evidence="10">IGPS catalyzes the conversion of PRFAR and glutamine to IGP, AICAR and glutamate. The HisH subunit catalyzes the hydrolysis of glutamine to glutamate and ammonia as part of the synthesis of IGP and AICAR. The resulting ammonia molecule is channeled to the active site of HisF.</text>
</comment>
<comment type="subcellular location">
    <subcellularLocation>
        <location evidence="10">Cytoplasm</location>
    </subcellularLocation>
</comment>
<keyword evidence="4 10" id="KW-0378">Hydrolase</keyword>